<dbReference type="Proteomes" id="UP001151760">
    <property type="component" value="Unassembled WGS sequence"/>
</dbReference>
<feature type="non-terminal residue" evidence="1">
    <location>
        <position position="1"/>
    </location>
</feature>
<keyword evidence="2" id="KW-1185">Reference proteome</keyword>
<sequence length="58" mass="6665">MEQFQENNVVDGRALDMVDIQVRNRVKKNASYPKEDMLDGEIGIVADHLDLDNPYCNK</sequence>
<gene>
    <name evidence="1" type="ORF">Tco_0877798</name>
</gene>
<protein>
    <submittedName>
        <fullName evidence="1">Uncharacterized protein</fullName>
    </submittedName>
</protein>
<evidence type="ECO:0000313" key="1">
    <source>
        <dbReference type="EMBL" id="GJT19092.1"/>
    </source>
</evidence>
<organism evidence="1 2">
    <name type="scientific">Tanacetum coccineum</name>
    <dbReference type="NCBI Taxonomy" id="301880"/>
    <lineage>
        <taxon>Eukaryota</taxon>
        <taxon>Viridiplantae</taxon>
        <taxon>Streptophyta</taxon>
        <taxon>Embryophyta</taxon>
        <taxon>Tracheophyta</taxon>
        <taxon>Spermatophyta</taxon>
        <taxon>Magnoliopsida</taxon>
        <taxon>eudicotyledons</taxon>
        <taxon>Gunneridae</taxon>
        <taxon>Pentapetalae</taxon>
        <taxon>asterids</taxon>
        <taxon>campanulids</taxon>
        <taxon>Asterales</taxon>
        <taxon>Asteraceae</taxon>
        <taxon>Asteroideae</taxon>
        <taxon>Anthemideae</taxon>
        <taxon>Anthemidinae</taxon>
        <taxon>Tanacetum</taxon>
    </lineage>
</organism>
<name>A0ABQ5BZ76_9ASTR</name>
<comment type="caution">
    <text evidence="1">The sequence shown here is derived from an EMBL/GenBank/DDBJ whole genome shotgun (WGS) entry which is preliminary data.</text>
</comment>
<evidence type="ECO:0000313" key="2">
    <source>
        <dbReference type="Proteomes" id="UP001151760"/>
    </source>
</evidence>
<accession>A0ABQ5BZ76</accession>
<reference evidence="1" key="2">
    <citation type="submission" date="2022-01" db="EMBL/GenBank/DDBJ databases">
        <authorList>
            <person name="Yamashiro T."/>
            <person name="Shiraishi A."/>
            <person name="Satake H."/>
            <person name="Nakayama K."/>
        </authorList>
    </citation>
    <scope>NUCLEOTIDE SEQUENCE</scope>
</reference>
<proteinExistence type="predicted"/>
<reference evidence="1" key="1">
    <citation type="journal article" date="2022" name="Int. J. Mol. Sci.">
        <title>Draft Genome of Tanacetum Coccineum: Genomic Comparison of Closely Related Tanacetum-Family Plants.</title>
        <authorList>
            <person name="Yamashiro T."/>
            <person name="Shiraishi A."/>
            <person name="Nakayama K."/>
            <person name="Satake H."/>
        </authorList>
    </citation>
    <scope>NUCLEOTIDE SEQUENCE</scope>
</reference>
<dbReference type="EMBL" id="BQNB010013689">
    <property type="protein sequence ID" value="GJT19092.1"/>
    <property type="molecule type" value="Genomic_DNA"/>
</dbReference>